<reference evidence="7 8" key="2">
    <citation type="journal article" date="2017" name="Nature">
        <title>The Apostasia genome and the evolution of orchids.</title>
        <authorList>
            <person name="Zhang G.Q."/>
            <person name="Liu K.W."/>
            <person name="Li Z."/>
            <person name="Lohaus R."/>
            <person name="Hsiao Y.Y."/>
            <person name="Niu S.C."/>
            <person name="Wang J.Y."/>
            <person name="Lin Y.C."/>
            <person name="Xu Q."/>
            <person name="Chen L.J."/>
            <person name="Yoshida K."/>
            <person name="Fujiwara S."/>
            <person name="Wang Z.W."/>
            <person name="Zhang Y.Q."/>
            <person name="Mitsuda N."/>
            <person name="Wang M."/>
            <person name="Liu G.H."/>
            <person name="Pecoraro L."/>
            <person name="Huang H.X."/>
            <person name="Xiao X.J."/>
            <person name="Lin M."/>
            <person name="Wu X.Y."/>
            <person name="Wu W.L."/>
            <person name="Chen Y.Y."/>
            <person name="Chang S.B."/>
            <person name="Sakamoto S."/>
            <person name="Ohme-Takagi M."/>
            <person name="Yagi M."/>
            <person name="Zeng S.J."/>
            <person name="Shen C.Y."/>
            <person name="Yeh C.M."/>
            <person name="Luo Y.B."/>
            <person name="Tsai W.C."/>
            <person name="Van de Peer Y."/>
            <person name="Liu Z.J."/>
        </authorList>
    </citation>
    <scope>NUCLEOTIDE SEQUENCE [LARGE SCALE GENOMIC DNA]</scope>
    <source>
        <tissue evidence="7">The whole plant</tissue>
    </source>
</reference>
<reference evidence="7 8" key="1">
    <citation type="journal article" date="2016" name="Sci. Rep.">
        <title>The Dendrobium catenatum Lindl. genome sequence provides insights into polysaccharide synthase, floral development and adaptive evolution.</title>
        <authorList>
            <person name="Zhang G.Q."/>
            <person name="Xu Q."/>
            <person name="Bian C."/>
            <person name="Tsai W.C."/>
            <person name="Yeh C.M."/>
            <person name="Liu K.W."/>
            <person name="Yoshida K."/>
            <person name="Zhang L.S."/>
            <person name="Chang S.B."/>
            <person name="Chen F."/>
            <person name="Shi Y."/>
            <person name="Su Y.Y."/>
            <person name="Zhang Y.Q."/>
            <person name="Chen L.J."/>
            <person name="Yin Y."/>
            <person name="Lin M."/>
            <person name="Huang H."/>
            <person name="Deng H."/>
            <person name="Wang Z.W."/>
            <person name="Zhu S.L."/>
            <person name="Zhao X."/>
            <person name="Deng C."/>
            <person name="Niu S.C."/>
            <person name="Huang J."/>
            <person name="Wang M."/>
            <person name="Liu G.H."/>
            <person name="Yang H.J."/>
            <person name="Xiao X.J."/>
            <person name="Hsiao Y.Y."/>
            <person name="Wu W.L."/>
            <person name="Chen Y.Y."/>
            <person name="Mitsuda N."/>
            <person name="Ohme-Takagi M."/>
            <person name="Luo Y.B."/>
            <person name="Van de Peer Y."/>
            <person name="Liu Z.J."/>
        </authorList>
    </citation>
    <scope>NUCLEOTIDE SEQUENCE [LARGE SCALE GENOMIC DNA]</scope>
    <source>
        <tissue evidence="7">The whole plant</tissue>
    </source>
</reference>
<dbReference type="Pfam" id="PF00854">
    <property type="entry name" value="PTR2"/>
    <property type="match status" value="1"/>
</dbReference>
<dbReference type="CDD" id="cd17416">
    <property type="entry name" value="MFS_NPF1_2"/>
    <property type="match status" value="1"/>
</dbReference>
<gene>
    <name evidence="7" type="ORF">MA16_Dca010528</name>
</gene>
<dbReference type="GO" id="GO:0016020">
    <property type="term" value="C:membrane"/>
    <property type="evidence" value="ECO:0007669"/>
    <property type="project" value="UniProtKB-SubCell"/>
</dbReference>
<feature type="transmembrane region" description="Helical" evidence="6">
    <location>
        <begin position="90"/>
        <end position="113"/>
    </location>
</feature>
<dbReference type="PANTHER" id="PTHR11654">
    <property type="entry name" value="OLIGOPEPTIDE TRANSPORTER-RELATED"/>
    <property type="match status" value="1"/>
</dbReference>
<feature type="transmembrane region" description="Helical" evidence="6">
    <location>
        <begin position="258"/>
        <end position="278"/>
    </location>
</feature>
<feature type="transmembrane region" description="Helical" evidence="6">
    <location>
        <begin position="459"/>
        <end position="480"/>
    </location>
</feature>
<feature type="transmembrane region" description="Helical" evidence="6">
    <location>
        <begin position="590"/>
        <end position="607"/>
    </location>
</feature>
<dbReference type="AlphaFoldDB" id="A0A2I0XF02"/>
<feature type="transmembrane region" description="Helical" evidence="6">
    <location>
        <begin position="119"/>
        <end position="136"/>
    </location>
</feature>
<dbReference type="InterPro" id="IPR000109">
    <property type="entry name" value="POT_fam"/>
</dbReference>
<proteinExistence type="inferred from homology"/>
<keyword evidence="4 6" id="KW-1133">Transmembrane helix</keyword>
<feature type="transmembrane region" description="Helical" evidence="6">
    <location>
        <begin position="547"/>
        <end position="570"/>
    </location>
</feature>
<feature type="transmembrane region" description="Helical" evidence="6">
    <location>
        <begin position="426"/>
        <end position="447"/>
    </location>
</feature>
<feature type="transmembrane region" description="Helical" evidence="6">
    <location>
        <begin position="232"/>
        <end position="252"/>
    </location>
</feature>
<dbReference type="Proteomes" id="UP000233837">
    <property type="component" value="Unassembled WGS sequence"/>
</dbReference>
<name>A0A2I0XF02_9ASPA</name>
<evidence type="ECO:0000313" key="8">
    <source>
        <dbReference type="Proteomes" id="UP000233837"/>
    </source>
</evidence>
<evidence type="ECO:0000256" key="1">
    <source>
        <dbReference type="ARBA" id="ARBA00004141"/>
    </source>
</evidence>
<dbReference type="Gene3D" id="1.20.1250.20">
    <property type="entry name" value="MFS general substrate transporter like domains"/>
    <property type="match status" value="1"/>
</dbReference>
<keyword evidence="3 6" id="KW-0812">Transmembrane</keyword>
<evidence type="ECO:0000256" key="2">
    <source>
        <dbReference type="ARBA" id="ARBA00005982"/>
    </source>
</evidence>
<keyword evidence="8" id="KW-1185">Reference proteome</keyword>
<accession>A0A2I0XF02</accession>
<feature type="transmembrane region" description="Helical" evidence="6">
    <location>
        <begin position="188"/>
        <end position="211"/>
    </location>
</feature>
<evidence type="ECO:0000256" key="6">
    <source>
        <dbReference type="SAM" id="Phobius"/>
    </source>
</evidence>
<evidence type="ECO:0000256" key="5">
    <source>
        <dbReference type="ARBA" id="ARBA00023136"/>
    </source>
</evidence>
<sequence length="631" mass="70014">MFPSATWAACCRLQHWKENTPAMENEENNAESGLEIVEEPAAIKYYGWKTMPYVIGNETFEKLGGIATASNMLVYLTTVFHIKSIHAATILNVFNGTTSLATVLGAFISDAFLGRYKTLGFASVVTLLVSSTMLTRESPLLISFSHHISLFSPKGMFVIMITAAIPALHPPSCVQGTTCSGPTTMQLAMLALSFLFLVIGAGGIRPCNLAFGADQFNPKTESGKKGISSFFNWYYFTFTIAVMISSTFIIYIQSNVSWTLGLAIPAIMMLISCIFFFLGTRIYVKVKPEGSPFISFAQVLVAALRKRRWQLSDDPKQSLFSPPHFSSLISKLPHTNQFRWLDKAAIITNSDEIKIDSAAANQWRLCSIQQIEEVKCLLRIAPIWSTGILYYIGMAQQSTYVVLQAMQSNRHIGNKNFEIPAGSFSIFSLLALSIWLPIYDSMVIPWLRKITKKEEGITLLQRMGVGMVISIMAMIVSGMVEERRRNTALHQPTIGISVSGGAISSFSSLWLVPQLMLSGLAEAFNTIGQMQFYYNEFPEHMRSVAGCLFFCNVALSNYLSGFLVTIINRAGGDDGSWLAGDLNKGRLENFYYLIAGIGIVNYMYFLIGSRWYKYKGSEISQKVSSSECQPI</sequence>
<dbReference type="GO" id="GO:0022857">
    <property type="term" value="F:transmembrane transporter activity"/>
    <property type="evidence" value="ECO:0007669"/>
    <property type="project" value="InterPro"/>
</dbReference>
<protein>
    <submittedName>
        <fullName evidence="7">Putative peptide/nitrate transporter</fullName>
    </submittedName>
</protein>
<dbReference type="EMBL" id="KZ501944">
    <property type="protein sequence ID" value="PKU86492.1"/>
    <property type="molecule type" value="Genomic_DNA"/>
</dbReference>
<organism evidence="7 8">
    <name type="scientific">Dendrobium catenatum</name>
    <dbReference type="NCBI Taxonomy" id="906689"/>
    <lineage>
        <taxon>Eukaryota</taxon>
        <taxon>Viridiplantae</taxon>
        <taxon>Streptophyta</taxon>
        <taxon>Embryophyta</taxon>
        <taxon>Tracheophyta</taxon>
        <taxon>Spermatophyta</taxon>
        <taxon>Magnoliopsida</taxon>
        <taxon>Liliopsida</taxon>
        <taxon>Asparagales</taxon>
        <taxon>Orchidaceae</taxon>
        <taxon>Epidendroideae</taxon>
        <taxon>Malaxideae</taxon>
        <taxon>Dendrobiinae</taxon>
        <taxon>Dendrobium</taxon>
    </lineage>
</organism>
<comment type="subcellular location">
    <subcellularLocation>
        <location evidence="1">Membrane</location>
        <topology evidence="1">Multi-pass membrane protein</topology>
    </subcellularLocation>
</comment>
<dbReference type="InterPro" id="IPR036259">
    <property type="entry name" value="MFS_trans_sf"/>
</dbReference>
<evidence type="ECO:0000256" key="4">
    <source>
        <dbReference type="ARBA" id="ARBA00022989"/>
    </source>
</evidence>
<feature type="transmembrane region" description="Helical" evidence="6">
    <location>
        <begin position="148"/>
        <end position="168"/>
    </location>
</feature>
<evidence type="ECO:0000313" key="7">
    <source>
        <dbReference type="EMBL" id="PKU86492.1"/>
    </source>
</evidence>
<keyword evidence="5 6" id="KW-0472">Membrane</keyword>
<comment type="similarity">
    <text evidence="2">Belongs to the major facilitator superfamily. Proton-dependent oligopeptide transporter (POT/PTR) (TC 2.A.17) family.</text>
</comment>
<evidence type="ECO:0000256" key="3">
    <source>
        <dbReference type="ARBA" id="ARBA00022692"/>
    </source>
</evidence>
<dbReference type="SUPFAM" id="SSF103473">
    <property type="entry name" value="MFS general substrate transporter"/>
    <property type="match status" value="1"/>
</dbReference>